<keyword evidence="3" id="KW-0812">Transmembrane</keyword>
<dbReference type="PANTHER" id="PTHR22550:SF5">
    <property type="entry name" value="LEUCINE ZIPPER PROTEIN 4"/>
    <property type="match status" value="1"/>
</dbReference>
<dbReference type="GO" id="GO:0016020">
    <property type="term" value="C:membrane"/>
    <property type="evidence" value="ECO:0007669"/>
    <property type="project" value="InterPro"/>
</dbReference>
<dbReference type="Pfam" id="PF03323">
    <property type="entry name" value="GerA"/>
    <property type="match status" value="1"/>
</dbReference>
<dbReference type="InterPro" id="IPR050768">
    <property type="entry name" value="UPF0353/GerABKA_families"/>
</dbReference>
<proteinExistence type="inferred from homology"/>
<evidence type="ECO:0000313" key="4">
    <source>
        <dbReference type="EMBL" id="NBC73093.1"/>
    </source>
</evidence>
<feature type="transmembrane region" description="Helical" evidence="3">
    <location>
        <begin position="406"/>
        <end position="435"/>
    </location>
</feature>
<dbReference type="OrthoDB" id="1726708at2"/>
<evidence type="ECO:0000313" key="5">
    <source>
        <dbReference type="Proteomes" id="UP000558113"/>
    </source>
</evidence>
<evidence type="ECO:0000256" key="2">
    <source>
        <dbReference type="ARBA" id="ARBA00023136"/>
    </source>
</evidence>
<evidence type="ECO:0000256" key="3">
    <source>
        <dbReference type="SAM" id="Phobius"/>
    </source>
</evidence>
<evidence type="ECO:0000256" key="1">
    <source>
        <dbReference type="ARBA" id="ARBA00005278"/>
    </source>
</evidence>
<comment type="similarity">
    <text evidence="1">Belongs to the GerABKA family.</text>
</comment>
<gene>
    <name evidence="4" type="ORF">GT003_29380</name>
</gene>
<keyword evidence="3" id="KW-1133">Transmembrane helix</keyword>
<dbReference type="PANTHER" id="PTHR22550">
    <property type="entry name" value="SPORE GERMINATION PROTEIN"/>
    <property type="match status" value="1"/>
</dbReference>
<keyword evidence="2 3" id="KW-0472">Membrane</keyword>
<sequence length="473" mass="52213">MAMELFYFEQLLSHAVARQPDFRIQRLLVDADYPVAICYLETLIDKAQLQQTVLLPLMDIRFDGEMESGDKVQFIRGKLAGAPPIEAPAAAADALVSAILEGNCIVFLRDNNGFALDIGEAKHRGIQEPKSEKTVRGPGEAFTEDVMTNVSLIRNRIKTPQLAFEAFEIGTLTKTKVLMAYIEGKASPERIAAYRERLSRIQTEAVLEGANVEEWIEEKQLTPFPRVLNTERPDVLSAHLIEGKIAILADGSPDCLIVPVTFFQFFISAEDYYQPPLFATLLRWLRLLAFVLAVYTPGMYIALTNYRQEMIPSALLVNLAAQREGVPFPAFVEAIIMLVMFELLREAGIRMPSVTGQAISIVGAVVLGQAAVEAGLVSAAMVIVVGITAIANFVTPSFTFGMAQRVLQFAFMVLAVGLALFGMFCGTLLMAIHLVSLKTTGEPYLTPLAPAKPSDFKDSLFRVPWYDMKNPKR</sequence>
<dbReference type="EMBL" id="JAAAMU010000026">
    <property type="protein sequence ID" value="NBC73093.1"/>
    <property type="molecule type" value="Genomic_DNA"/>
</dbReference>
<feature type="transmembrane region" description="Helical" evidence="3">
    <location>
        <begin position="284"/>
        <end position="306"/>
    </location>
</feature>
<feature type="transmembrane region" description="Helical" evidence="3">
    <location>
        <begin position="376"/>
        <end position="394"/>
    </location>
</feature>
<reference evidence="4 5" key="1">
    <citation type="submission" date="2020-01" db="EMBL/GenBank/DDBJ databases">
        <title>Paenibacillus soybeanensis sp. nov. isolated from the nodules of soybean (Glycine max(L.) Merr).</title>
        <authorList>
            <person name="Wang H."/>
        </authorList>
    </citation>
    <scope>NUCLEOTIDE SEQUENCE [LARGE SCALE GENOMIC DNA]</scope>
    <source>
        <strain evidence="4 5">DSM 23054</strain>
    </source>
</reference>
<protein>
    <submittedName>
        <fullName evidence="4">Spore germination protein</fullName>
    </submittedName>
</protein>
<dbReference type="GO" id="GO:0009847">
    <property type="term" value="P:spore germination"/>
    <property type="evidence" value="ECO:0007669"/>
    <property type="project" value="InterPro"/>
</dbReference>
<organism evidence="4 5">
    <name type="scientific">Paenibacillus sacheonensis</name>
    <dbReference type="NCBI Taxonomy" id="742054"/>
    <lineage>
        <taxon>Bacteria</taxon>
        <taxon>Bacillati</taxon>
        <taxon>Bacillota</taxon>
        <taxon>Bacilli</taxon>
        <taxon>Bacillales</taxon>
        <taxon>Paenibacillaceae</taxon>
        <taxon>Paenibacillus</taxon>
    </lineage>
</organism>
<dbReference type="PIRSF" id="PIRSF005690">
    <property type="entry name" value="GerBA"/>
    <property type="match status" value="1"/>
</dbReference>
<feature type="transmembrane region" description="Helical" evidence="3">
    <location>
        <begin position="326"/>
        <end position="344"/>
    </location>
</feature>
<keyword evidence="5" id="KW-1185">Reference proteome</keyword>
<feature type="transmembrane region" description="Helical" evidence="3">
    <location>
        <begin position="351"/>
        <end position="370"/>
    </location>
</feature>
<accession>A0A7X4YVB1</accession>
<dbReference type="AlphaFoldDB" id="A0A7X4YVB1"/>
<dbReference type="Proteomes" id="UP000558113">
    <property type="component" value="Unassembled WGS sequence"/>
</dbReference>
<comment type="caution">
    <text evidence="4">The sequence shown here is derived from an EMBL/GenBank/DDBJ whole genome shotgun (WGS) entry which is preliminary data.</text>
</comment>
<name>A0A7X4YVB1_9BACL</name>
<dbReference type="InterPro" id="IPR004995">
    <property type="entry name" value="Spore_Ger"/>
</dbReference>